<feature type="domain" description="HTH merR-type" evidence="2">
    <location>
        <begin position="6"/>
        <end position="75"/>
    </location>
</feature>
<keyword evidence="4" id="KW-1185">Reference proteome</keyword>
<dbReference type="EMBL" id="CP117523">
    <property type="protein sequence ID" value="WWD82124.1"/>
    <property type="molecule type" value="Genomic_DNA"/>
</dbReference>
<protein>
    <submittedName>
        <fullName evidence="3">Multidrug-efflux transporter 1 regulator</fullName>
    </submittedName>
</protein>
<gene>
    <name evidence="3" type="primary">bmrR_1</name>
    <name evidence="3" type="ORF">TEGL_04990</name>
</gene>
<dbReference type="Gene3D" id="1.10.1660.10">
    <property type="match status" value="1"/>
</dbReference>
<dbReference type="Pfam" id="PF13411">
    <property type="entry name" value="MerR_1"/>
    <property type="match status" value="1"/>
</dbReference>
<evidence type="ECO:0000256" key="1">
    <source>
        <dbReference type="ARBA" id="ARBA00023125"/>
    </source>
</evidence>
<evidence type="ECO:0000259" key="2">
    <source>
        <dbReference type="PROSITE" id="PS50937"/>
    </source>
</evidence>
<dbReference type="InterPro" id="IPR000551">
    <property type="entry name" value="MerR-type_HTH_dom"/>
</dbReference>
<dbReference type="SUPFAM" id="SSF46955">
    <property type="entry name" value="Putative DNA-binding domain"/>
    <property type="match status" value="1"/>
</dbReference>
<proteinExistence type="predicted"/>
<dbReference type="Gene3D" id="3.20.80.10">
    <property type="entry name" value="Regulatory factor, effector binding domain"/>
    <property type="match status" value="1"/>
</dbReference>
<sequence length="273" mass="32219">MDKNSYFTTGEFANLVGTSKDTLFYYDKIGIFSPEIKDENEYRYYTIAQMEIFYVIKTLRELGMSLKEIKSYLDNRSPRGLIQLLNKQTKIIDEKIAKLKLTKKFMLQKSKQTKEAISIRNDITIEEHDYEEYLVLTKASKDISDRITATDIKSHIDYCDKNKIYSPYDIGGIHTIEKIKSHQFYDYDYFYTKVEKINSKMPLHIVPKGKYLNIFSRNGFYSLEDTYRMLISYADENSIKLIGFIYEDILLDELSVKGYENYMLKISVQIETI</sequence>
<dbReference type="PANTHER" id="PTHR30204">
    <property type="entry name" value="REDOX-CYCLING DRUG-SENSING TRANSCRIPTIONAL ACTIVATOR SOXR"/>
    <property type="match status" value="1"/>
</dbReference>
<dbReference type="CDD" id="cd04782">
    <property type="entry name" value="HTH_BltR"/>
    <property type="match status" value="1"/>
</dbReference>
<evidence type="ECO:0000313" key="4">
    <source>
        <dbReference type="Proteomes" id="UP001348492"/>
    </source>
</evidence>
<dbReference type="PANTHER" id="PTHR30204:SF85">
    <property type="entry name" value="MULTIDRUG-EFFLUX TRANSPORTER 2 REGULATOR"/>
    <property type="match status" value="1"/>
</dbReference>
<keyword evidence="1" id="KW-0238">DNA-binding</keyword>
<dbReference type="Proteomes" id="UP001348492">
    <property type="component" value="Chromosome"/>
</dbReference>
<dbReference type="SMART" id="SM00422">
    <property type="entry name" value="HTH_MERR"/>
    <property type="match status" value="1"/>
</dbReference>
<dbReference type="InterPro" id="IPR009061">
    <property type="entry name" value="DNA-bd_dom_put_sf"/>
</dbReference>
<dbReference type="SUPFAM" id="SSF55136">
    <property type="entry name" value="Probable bacterial effector-binding domain"/>
    <property type="match status" value="1"/>
</dbReference>
<dbReference type="RefSeq" id="WP_027627003.1">
    <property type="nucleotide sequence ID" value="NZ_CP117523.1"/>
</dbReference>
<evidence type="ECO:0000313" key="3">
    <source>
        <dbReference type="EMBL" id="WWD82124.1"/>
    </source>
</evidence>
<name>A0ABZ2EQJ2_9FIRM</name>
<reference evidence="3 4" key="1">
    <citation type="journal article" date="2023" name="PLoS ONE">
        <title>Genome-based metabolic and phylogenomic analysis of three Terrisporobacter species.</title>
        <authorList>
            <person name="Boer T."/>
            <person name="Bengelsdorf F.R."/>
            <person name="Bomeke M."/>
            <person name="Daniel R."/>
            <person name="Poehlein A."/>
        </authorList>
    </citation>
    <scope>NUCLEOTIDE SEQUENCE [LARGE SCALE GENOMIC DNA]</scope>
    <source>
        <strain evidence="3 4">DSM 1288</strain>
    </source>
</reference>
<organism evidence="3 4">
    <name type="scientific">Terrisporobacter glycolicus ATCC 14880 = DSM 1288</name>
    <dbReference type="NCBI Taxonomy" id="1121315"/>
    <lineage>
        <taxon>Bacteria</taxon>
        <taxon>Bacillati</taxon>
        <taxon>Bacillota</taxon>
        <taxon>Clostridia</taxon>
        <taxon>Peptostreptococcales</taxon>
        <taxon>Peptostreptococcaceae</taxon>
        <taxon>Terrisporobacter</taxon>
    </lineage>
</organism>
<accession>A0ABZ2EQJ2</accession>
<dbReference type="PROSITE" id="PS50937">
    <property type="entry name" value="HTH_MERR_2"/>
    <property type="match status" value="1"/>
</dbReference>
<dbReference type="InterPro" id="IPR011256">
    <property type="entry name" value="Reg_factor_effector_dom_sf"/>
</dbReference>
<dbReference type="InterPro" id="IPR047057">
    <property type="entry name" value="MerR_fam"/>
</dbReference>